<accession>A0A167QMS9</accession>
<dbReference type="EMBL" id="KV417270">
    <property type="protein sequence ID" value="KZP00078.1"/>
    <property type="molecule type" value="Genomic_DNA"/>
</dbReference>
<protein>
    <submittedName>
        <fullName evidence="1">Uncharacterized protein</fullName>
    </submittedName>
</protein>
<dbReference type="Proteomes" id="UP000076738">
    <property type="component" value="Unassembled WGS sequence"/>
</dbReference>
<evidence type="ECO:0000313" key="1">
    <source>
        <dbReference type="EMBL" id="KZP00078.1"/>
    </source>
</evidence>
<dbReference type="AlphaFoldDB" id="A0A167QMS9"/>
<evidence type="ECO:0000313" key="2">
    <source>
        <dbReference type="Proteomes" id="UP000076738"/>
    </source>
</evidence>
<gene>
    <name evidence="1" type="ORF">CALVIDRAFT_560685</name>
</gene>
<reference evidence="1 2" key="1">
    <citation type="journal article" date="2016" name="Mol. Biol. Evol.">
        <title>Comparative Genomics of Early-Diverging Mushroom-Forming Fungi Provides Insights into the Origins of Lignocellulose Decay Capabilities.</title>
        <authorList>
            <person name="Nagy L.G."/>
            <person name="Riley R."/>
            <person name="Tritt A."/>
            <person name="Adam C."/>
            <person name="Daum C."/>
            <person name="Floudas D."/>
            <person name="Sun H."/>
            <person name="Yadav J.S."/>
            <person name="Pangilinan J."/>
            <person name="Larsson K.H."/>
            <person name="Matsuura K."/>
            <person name="Barry K."/>
            <person name="Labutti K."/>
            <person name="Kuo R."/>
            <person name="Ohm R.A."/>
            <person name="Bhattacharya S.S."/>
            <person name="Shirouzu T."/>
            <person name="Yoshinaga Y."/>
            <person name="Martin F.M."/>
            <person name="Grigoriev I.V."/>
            <person name="Hibbett D.S."/>
        </authorList>
    </citation>
    <scope>NUCLEOTIDE SEQUENCE [LARGE SCALE GENOMIC DNA]</scope>
    <source>
        <strain evidence="1 2">TUFC12733</strain>
    </source>
</reference>
<organism evidence="1 2">
    <name type="scientific">Calocera viscosa (strain TUFC12733)</name>
    <dbReference type="NCBI Taxonomy" id="1330018"/>
    <lineage>
        <taxon>Eukaryota</taxon>
        <taxon>Fungi</taxon>
        <taxon>Dikarya</taxon>
        <taxon>Basidiomycota</taxon>
        <taxon>Agaricomycotina</taxon>
        <taxon>Dacrymycetes</taxon>
        <taxon>Dacrymycetales</taxon>
        <taxon>Dacrymycetaceae</taxon>
        <taxon>Calocera</taxon>
    </lineage>
</organism>
<sequence length="214" mass="25187">MLLLDMLQKLKLLKLPLDKLDKPISLKPLLNKLDQLRPLKLLLDKLDKLSTKMSLLPIMFALPFLPQRKALAPSKVYRNIDVLLGSKYTTRIPRCERRCLQQAKHDDRKLCRRALGKKQRQGCLRWLSFQLQLCELHLMLRPRLLKLHQPRQLKLLLDKLDRPPQLQLLLNKLDELKQLTLLRDHLDKAKRLQLLLDKLGMDDSIMLPWPSLST</sequence>
<name>A0A167QMS9_CALVF</name>
<keyword evidence="2" id="KW-1185">Reference proteome</keyword>
<proteinExistence type="predicted"/>